<organism evidence="1 2">
    <name type="scientific">Flagellimonas allohymeniacidonis</name>
    <dbReference type="NCBI Taxonomy" id="2517819"/>
    <lineage>
        <taxon>Bacteria</taxon>
        <taxon>Pseudomonadati</taxon>
        <taxon>Bacteroidota</taxon>
        <taxon>Flavobacteriia</taxon>
        <taxon>Flavobacteriales</taxon>
        <taxon>Flavobacteriaceae</taxon>
        <taxon>Flagellimonas</taxon>
    </lineage>
</organism>
<comment type="caution">
    <text evidence="1">The sequence shown here is derived from an EMBL/GenBank/DDBJ whole genome shotgun (WGS) entry which is preliminary data.</text>
</comment>
<protein>
    <submittedName>
        <fullName evidence="1">Uncharacterized protein</fullName>
    </submittedName>
</protein>
<name>A0A4Q8QCL8_9FLAO</name>
<dbReference type="RefSeq" id="WP_130615559.1">
    <property type="nucleotide sequence ID" value="NZ_SGIU01000002.1"/>
</dbReference>
<dbReference type="EMBL" id="SGIU01000002">
    <property type="protein sequence ID" value="TAI48125.1"/>
    <property type="molecule type" value="Genomic_DNA"/>
</dbReference>
<accession>A0A4Q8QCL8</accession>
<gene>
    <name evidence="1" type="ORF">EW142_15880</name>
</gene>
<sequence>MSIASILCIVLTGCVNLKHVNDYSTSSLEGVKAFEEIHYGFSQSCMDRCMFDKINMLLIEDKTCNCSPEQKADSINLKIYNAIYGYFEGLSLVSDNGLATYRTDELENALTEGDFGSIKIEKEQVASYSRVARILINVFADSKRKSKIKTYVTEANAPIKELLAYLDFNLSSNLYGKLEVEKERNRAYFFDLTKSDSLSMFEKRQTTQEYYKRQGDIEKKQNKLGIYSKTLQKISEGHQELFDHLETLKAEEIKQLLFSYANEIDIIITEFKKTE</sequence>
<proteinExistence type="predicted"/>
<dbReference type="Proteomes" id="UP000291981">
    <property type="component" value="Unassembled WGS sequence"/>
</dbReference>
<dbReference type="AlphaFoldDB" id="A0A4Q8QCL8"/>
<keyword evidence="2" id="KW-1185">Reference proteome</keyword>
<evidence type="ECO:0000313" key="1">
    <source>
        <dbReference type="EMBL" id="TAI48125.1"/>
    </source>
</evidence>
<evidence type="ECO:0000313" key="2">
    <source>
        <dbReference type="Proteomes" id="UP000291981"/>
    </source>
</evidence>
<dbReference type="OrthoDB" id="1429929at2"/>
<reference evidence="1 2" key="1">
    <citation type="submission" date="2019-02" db="EMBL/GenBank/DDBJ databases">
        <title>Draft genome sequence of Muricauda sp. 176CP4-71.</title>
        <authorList>
            <person name="Park J.-S."/>
        </authorList>
    </citation>
    <scope>NUCLEOTIDE SEQUENCE [LARGE SCALE GENOMIC DNA]</scope>
    <source>
        <strain evidence="1 2">176CP4-71</strain>
    </source>
</reference>